<evidence type="ECO:0000259" key="10">
    <source>
        <dbReference type="Pfam" id="PF00082"/>
    </source>
</evidence>
<dbReference type="InterPro" id="IPR036852">
    <property type="entry name" value="Peptidase_S8/S53_dom_sf"/>
</dbReference>
<protein>
    <submittedName>
        <fullName evidence="11">S8 family serine peptidase</fullName>
    </submittedName>
</protein>
<feature type="active site" description="Charge relay system" evidence="9">
    <location>
        <position position="139"/>
    </location>
</feature>
<sequence>MRNAAPLHTWFSVAAIVAVTIVLLALPDGIAAADDSSVDRIIVEYKDSSKASLQGAETEPSKQYDVVEVPKDKVKEKMEQLENDPSVASVEKDGRIRLFGQESNDPLYHQQKSFFKDIHLGSKWVSNASADQITVAVVDSGVDLDHPDLKANLVPGFNALHDNSQENEESGIQQKEAVPEDHYGHGTHVAGLVGAETSNNLGVASVSKGTNIMPIKVMEGEEGWISDVVQGIEYAISKDVDIINLSLGTFENKDQLKDVIEKAERKGILVTAAAGNDDVDRSVFPAAYQSVISVGSTNTGSNQRADFSNYGDFIDVATPGTSIFSTTIDGYKYLDGTSMSTGIVSSTMASLMEQYPYLSPDQMKEVILEGTSSLPSSVQLGKGKLNLSQSVQYVLTNNRVAGTNSVETSLEIARSGWDSLQVQSYKANGKSWKGKFVVMATGDKFPDSLSATPLANHLESPILLISRNNITSDHLNELNRLDADYVILVGGEGAVDSHAEQRLREEGYETIRVHGDSRYTTALEVSKTLPFNQDEAIFVTGENFPDAVSVAAYAENAGMPILFVRENRIPSEVEQYVQQKGYDKATIIGGPNVVSDTVANQLGAGSTIRVNGNNRYKTSYEVLKHFSTSSDRVYYATGEKHNDALTGGAWAGKNNENLLLIPPEDLAKDYANHLTYARNKKMTSYKILGGPNAIPVSTAWEIDRLLQY</sequence>
<evidence type="ECO:0000256" key="1">
    <source>
        <dbReference type="ARBA" id="ARBA00001913"/>
    </source>
</evidence>
<evidence type="ECO:0000313" key="12">
    <source>
        <dbReference type="Proteomes" id="UP001589836"/>
    </source>
</evidence>
<feature type="domain" description="Peptidase S8/S53" evidence="10">
    <location>
        <begin position="132"/>
        <end position="371"/>
    </location>
</feature>
<reference evidence="11 12" key="1">
    <citation type="submission" date="2024-09" db="EMBL/GenBank/DDBJ databases">
        <authorList>
            <person name="Sun Q."/>
            <person name="Mori K."/>
        </authorList>
    </citation>
    <scope>NUCLEOTIDE SEQUENCE [LARGE SCALE GENOMIC DNA]</scope>
    <source>
        <strain evidence="11 12">NCAIM B.02529</strain>
    </source>
</reference>
<accession>A0ABV6LSA5</accession>
<dbReference type="PRINTS" id="PR00723">
    <property type="entry name" value="SUBTILISIN"/>
</dbReference>
<feature type="active site" description="Charge relay system" evidence="9">
    <location>
        <position position="338"/>
    </location>
</feature>
<evidence type="ECO:0000313" key="11">
    <source>
        <dbReference type="EMBL" id="MFC0525278.1"/>
    </source>
</evidence>
<keyword evidence="8" id="KW-0106">Calcium</keyword>
<dbReference type="Pfam" id="PF00082">
    <property type="entry name" value="Peptidase_S8"/>
    <property type="match status" value="1"/>
</dbReference>
<dbReference type="InterPro" id="IPR007253">
    <property type="entry name" value="Cell_wall-bd_2"/>
</dbReference>
<dbReference type="InterPro" id="IPR050131">
    <property type="entry name" value="Peptidase_S8_subtilisin-like"/>
</dbReference>
<proteinExistence type="inferred from homology"/>
<name>A0ABV6LSA5_9BACI</name>
<evidence type="ECO:0000256" key="4">
    <source>
        <dbReference type="ARBA" id="ARBA00022525"/>
    </source>
</evidence>
<comment type="similarity">
    <text evidence="3 9">Belongs to the peptidase S8 family.</text>
</comment>
<dbReference type="PANTHER" id="PTHR43806:SF11">
    <property type="entry name" value="CEREVISIN-RELATED"/>
    <property type="match status" value="1"/>
</dbReference>
<dbReference type="RefSeq" id="WP_377350352.1">
    <property type="nucleotide sequence ID" value="NZ_JBHLTP010000013.1"/>
</dbReference>
<dbReference type="SUPFAM" id="SSF52743">
    <property type="entry name" value="Subtilisin-like"/>
    <property type="match status" value="1"/>
</dbReference>
<dbReference type="InterPro" id="IPR023827">
    <property type="entry name" value="Peptidase_S8_Asp-AS"/>
</dbReference>
<keyword evidence="12" id="KW-1185">Reference proteome</keyword>
<dbReference type="InterPro" id="IPR015500">
    <property type="entry name" value="Peptidase_S8_subtilisin-rel"/>
</dbReference>
<dbReference type="InterPro" id="IPR022398">
    <property type="entry name" value="Peptidase_S8_His-AS"/>
</dbReference>
<feature type="active site" description="Charge relay system" evidence="9">
    <location>
        <position position="185"/>
    </location>
</feature>
<organism evidence="11 12">
    <name type="scientific">Pontibacillus salicampi</name>
    <dbReference type="NCBI Taxonomy" id="1449801"/>
    <lineage>
        <taxon>Bacteria</taxon>
        <taxon>Bacillati</taxon>
        <taxon>Bacillota</taxon>
        <taxon>Bacilli</taxon>
        <taxon>Bacillales</taxon>
        <taxon>Bacillaceae</taxon>
        <taxon>Pontibacillus</taxon>
    </lineage>
</organism>
<dbReference type="PROSITE" id="PS51892">
    <property type="entry name" value="SUBTILASE"/>
    <property type="match status" value="1"/>
</dbReference>
<comment type="caution">
    <text evidence="11">The sequence shown here is derived from an EMBL/GenBank/DDBJ whole genome shotgun (WGS) entry which is preliminary data.</text>
</comment>
<keyword evidence="4" id="KW-0964">Secreted</keyword>
<dbReference type="Gene3D" id="3.40.50.200">
    <property type="entry name" value="Peptidase S8/S53 domain"/>
    <property type="match status" value="1"/>
</dbReference>
<evidence type="ECO:0000256" key="5">
    <source>
        <dbReference type="ARBA" id="ARBA00022670"/>
    </source>
</evidence>
<keyword evidence="5 9" id="KW-0645">Protease</keyword>
<evidence type="ECO:0000256" key="6">
    <source>
        <dbReference type="ARBA" id="ARBA00022801"/>
    </source>
</evidence>
<dbReference type="Gene3D" id="3.40.50.12090">
    <property type="match status" value="2"/>
</dbReference>
<keyword evidence="7 9" id="KW-0720">Serine protease</keyword>
<evidence type="ECO:0000256" key="7">
    <source>
        <dbReference type="ARBA" id="ARBA00022825"/>
    </source>
</evidence>
<dbReference type="InterPro" id="IPR000209">
    <property type="entry name" value="Peptidase_S8/S53_dom"/>
</dbReference>
<evidence type="ECO:0000256" key="8">
    <source>
        <dbReference type="ARBA" id="ARBA00022837"/>
    </source>
</evidence>
<keyword evidence="6 9" id="KW-0378">Hydrolase</keyword>
<comment type="cofactor">
    <cofactor evidence="1">
        <name>Ca(2+)</name>
        <dbReference type="ChEBI" id="CHEBI:29108"/>
    </cofactor>
</comment>
<dbReference type="PANTHER" id="PTHR43806">
    <property type="entry name" value="PEPTIDASE S8"/>
    <property type="match status" value="1"/>
</dbReference>
<dbReference type="PROSITE" id="PS00136">
    <property type="entry name" value="SUBTILASE_ASP"/>
    <property type="match status" value="1"/>
</dbReference>
<dbReference type="EMBL" id="JBHLTP010000013">
    <property type="protein sequence ID" value="MFC0525278.1"/>
    <property type="molecule type" value="Genomic_DNA"/>
</dbReference>
<evidence type="ECO:0000256" key="3">
    <source>
        <dbReference type="ARBA" id="ARBA00011073"/>
    </source>
</evidence>
<evidence type="ECO:0000256" key="9">
    <source>
        <dbReference type="PROSITE-ProRule" id="PRU01240"/>
    </source>
</evidence>
<dbReference type="PROSITE" id="PS00137">
    <property type="entry name" value="SUBTILASE_HIS"/>
    <property type="match status" value="1"/>
</dbReference>
<gene>
    <name evidence="11" type="ORF">ACFFGV_16980</name>
</gene>
<dbReference type="Pfam" id="PF04122">
    <property type="entry name" value="CW_binding_2"/>
    <property type="match status" value="3"/>
</dbReference>
<comment type="subcellular location">
    <subcellularLocation>
        <location evidence="2">Secreted</location>
    </subcellularLocation>
</comment>
<dbReference type="Proteomes" id="UP001589836">
    <property type="component" value="Unassembled WGS sequence"/>
</dbReference>
<evidence type="ECO:0000256" key="2">
    <source>
        <dbReference type="ARBA" id="ARBA00004613"/>
    </source>
</evidence>